<evidence type="ECO:0000313" key="3">
    <source>
        <dbReference type="EMBL" id="KTD38881.1"/>
    </source>
</evidence>
<gene>
    <name evidence="3" type="primary">legC4_1</name>
    <name evidence="3" type="ORF">Lnau_0375</name>
</gene>
<dbReference type="Proteomes" id="UP000054725">
    <property type="component" value="Unassembled WGS sequence"/>
</dbReference>
<protein>
    <submittedName>
        <fullName evidence="3">Coiled-coil-containing protein</fullName>
    </submittedName>
</protein>
<dbReference type="PATRIC" id="fig|45070.6.peg.397"/>
<evidence type="ECO:0000256" key="1">
    <source>
        <dbReference type="SAM" id="Coils"/>
    </source>
</evidence>
<feature type="compositionally biased region" description="Polar residues" evidence="2">
    <location>
        <begin position="530"/>
        <end position="552"/>
    </location>
</feature>
<dbReference type="RefSeq" id="WP_058503455.1">
    <property type="nucleotide sequence ID" value="NZ_CAAAIF010000005.1"/>
</dbReference>
<name>A0A0W0X2U8_9GAMM</name>
<evidence type="ECO:0000256" key="2">
    <source>
        <dbReference type="SAM" id="MobiDB-lite"/>
    </source>
</evidence>
<feature type="region of interest" description="Disordered" evidence="2">
    <location>
        <begin position="529"/>
        <end position="571"/>
    </location>
</feature>
<comment type="caution">
    <text evidence="3">The sequence shown here is derived from an EMBL/GenBank/DDBJ whole genome shotgun (WGS) entry which is preliminary data.</text>
</comment>
<reference evidence="3 4" key="1">
    <citation type="submission" date="2015-11" db="EMBL/GenBank/DDBJ databases">
        <title>Genomic analysis of 38 Legionella species identifies large and diverse effector repertoires.</title>
        <authorList>
            <person name="Burstein D."/>
            <person name="Amaro F."/>
            <person name="Zusman T."/>
            <person name="Lifshitz Z."/>
            <person name="Cohen O."/>
            <person name="Gilbert J.A."/>
            <person name="Pupko T."/>
            <person name="Shuman H.A."/>
            <person name="Segal G."/>
        </authorList>
    </citation>
    <scope>NUCLEOTIDE SEQUENCE [LARGE SCALE GENOMIC DNA]</scope>
    <source>
        <strain evidence="3 4">ATCC 49506</strain>
    </source>
</reference>
<evidence type="ECO:0000313" key="4">
    <source>
        <dbReference type="Proteomes" id="UP000054725"/>
    </source>
</evidence>
<dbReference type="OrthoDB" id="5653974at2"/>
<proteinExistence type="predicted"/>
<organism evidence="3 4">
    <name type="scientific">Legionella nautarum</name>
    <dbReference type="NCBI Taxonomy" id="45070"/>
    <lineage>
        <taxon>Bacteria</taxon>
        <taxon>Pseudomonadati</taxon>
        <taxon>Pseudomonadota</taxon>
        <taxon>Gammaproteobacteria</taxon>
        <taxon>Legionellales</taxon>
        <taxon>Legionellaceae</taxon>
        <taxon>Legionella</taxon>
    </lineage>
</organism>
<dbReference type="EMBL" id="LNYO01000004">
    <property type="protein sequence ID" value="KTD38881.1"/>
    <property type="molecule type" value="Genomic_DNA"/>
</dbReference>
<keyword evidence="4" id="KW-1185">Reference proteome</keyword>
<keyword evidence="1" id="KW-0175">Coiled coil</keyword>
<feature type="coiled-coil region" evidence="1">
    <location>
        <begin position="140"/>
        <end position="167"/>
    </location>
</feature>
<sequence>MANNRLFNFIEQQYHAGKYNETLEKIQLIANKEKSYFLIELPVEEQVLKSTDGVFTLSSHHISIHKKMNNSTAVLSEYHYTGFLERAGVKYRLHVYFDTSDRMWEPQFSIESKDTETGWANFPMPELNQQFKQLARTHAFPFIKQVKEELKERVDQLRAEHAQRDKLASDLSAQSLVSEEYKEALAAIEETLVLLLPLDKQKRINELRLISKMKSVIEERLTKKVAAQAESPPLPEETKTETDADEEIPVTVAPVRKRRARVKCSREEKRFNQKIDDFKIQADFLISLKLDIEVEDLLKLYGSIQAHIVRLEDKTEGQGKRPKLKNISIAKLAQLRAIEQNVRNCGEALLHQLLLQKRFEEAEKLKPFHFSFSKEKLLNDPSYEKDTQLLQFLMTHCGLALNHPITIAGQNYDSLFVYLIPAQSESIDSIEAAIESLFSLTIGRVFNSDFSEWGERTAEVREAVQTAPSELKDCFNIGSDIGYKFILSQYPPGLLEEWAASKPSDFKNREGYEAAQKLVAAAKRLGMLETSDSSNSNRNRQPQRPTRGQGTNPYGFHNSHQPKPGESFDKADQACLLM</sequence>
<accession>A0A0W0X2U8</accession>
<dbReference type="AlphaFoldDB" id="A0A0W0X2U8"/>